<dbReference type="AlphaFoldDB" id="A0A5C3MFW8"/>
<name>A0A5C3MFW8_9AGAR</name>
<keyword evidence="2" id="KW-1185">Reference proteome</keyword>
<gene>
    <name evidence="1" type="ORF">BDQ12DRAFT_721556</name>
</gene>
<protein>
    <submittedName>
        <fullName evidence="1">Uncharacterized protein</fullName>
    </submittedName>
</protein>
<dbReference type="EMBL" id="ML213597">
    <property type="protein sequence ID" value="TFK40081.1"/>
    <property type="molecule type" value="Genomic_DNA"/>
</dbReference>
<evidence type="ECO:0000313" key="1">
    <source>
        <dbReference type="EMBL" id="TFK40081.1"/>
    </source>
</evidence>
<proteinExistence type="predicted"/>
<organism evidence="1 2">
    <name type="scientific">Crucibulum laeve</name>
    <dbReference type="NCBI Taxonomy" id="68775"/>
    <lineage>
        <taxon>Eukaryota</taxon>
        <taxon>Fungi</taxon>
        <taxon>Dikarya</taxon>
        <taxon>Basidiomycota</taxon>
        <taxon>Agaricomycotina</taxon>
        <taxon>Agaricomycetes</taxon>
        <taxon>Agaricomycetidae</taxon>
        <taxon>Agaricales</taxon>
        <taxon>Agaricineae</taxon>
        <taxon>Nidulariaceae</taxon>
        <taxon>Crucibulum</taxon>
    </lineage>
</organism>
<evidence type="ECO:0000313" key="2">
    <source>
        <dbReference type="Proteomes" id="UP000308652"/>
    </source>
</evidence>
<sequence length="57" mass="6403">MHLLTKQQNFTSIFFTADNQASLRWIPRHVNITSNETADTEAKDAISHDFNSAASPL</sequence>
<dbReference type="OrthoDB" id="6497161at2759"/>
<accession>A0A5C3MFW8</accession>
<reference evidence="1 2" key="1">
    <citation type="journal article" date="2019" name="Nat. Ecol. Evol.">
        <title>Megaphylogeny resolves global patterns of mushroom evolution.</title>
        <authorList>
            <person name="Varga T."/>
            <person name="Krizsan K."/>
            <person name="Foldi C."/>
            <person name="Dima B."/>
            <person name="Sanchez-Garcia M."/>
            <person name="Sanchez-Ramirez S."/>
            <person name="Szollosi G.J."/>
            <person name="Szarkandi J.G."/>
            <person name="Papp V."/>
            <person name="Albert L."/>
            <person name="Andreopoulos W."/>
            <person name="Angelini C."/>
            <person name="Antonin V."/>
            <person name="Barry K.W."/>
            <person name="Bougher N.L."/>
            <person name="Buchanan P."/>
            <person name="Buyck B."/>
            <person name="Bense V."/>
            <person name="Catcheside P."/>
            <person name="Chovatia M."/>
            <person name="Cooper J."/>
            <person name="Damon W."/>
            <person name="Desjardin D."/>
            <person name="Finy P."/>
            <person name="Geml J."/>
            <person name="Haridas S."/>
            <person name="Hughes K."/>
            <person name="Justo A."/>
            <person name="Karasinski D."/>
            <person name="Kautmanova I."/>
            <person name="Kiss B."/>
            <person name="Kocsube S."/>
            <person name="Kotiranta H."/>
            <person name="LaButti K.M."/>
            <person name="Lechner B.E."/>
            <person name="Liimatainen K."/>
            <person name="Lipzen A."/>
            <person name="Lukacs Z."/>
            <person name="Mihaltcheva S."/>
            <person name="Morgado L.N."/>
            <person name="Niskanen T."/>
            <person name="Noordeloos M.E."/>
            <person name="Ohm R.A."/>
            <person name="Ortiz-Santana B."/>
            <person name="Ovrebo C."/>
            <person name="Racz N."/>
            <person name="Riley R."/>
            <person name="Savchenko A."/>
            <person name="Shiryaev A."/>
            <person name="Soop K."/>
            <person name="Spirin V."/>
            <person name="Szebenyi C."/>
            <person name="Tomsovsky M."/>
            <person name="Tulloss R.E."/>
            <person name="Uehling J."/>
            <person name="Grigoriev I.V."/>
            <person name="Vagvolgyi C."/>
            <person name="Papp T."/>
            <person name="Martin F.M."/>
            <person name="Miettinen O."/>
            <person name="Hibbett D.S."/>
            <person name="Nagy L.G."/>
        </authorList>
    </citation>
    <scope>NUCLEOTIDE SEQUENCE [LARGE SCALE GENOMIC DNA]</scope>
    <source>
        <strain evidence="1 2">CBS 166.37</strain>
    </source>
</reference>
<dbReference type="Proteomes" id="UP000308652">
    <property type="component" value="Unassembled WGS sequence"/>
</dbReference>